<evidence type="ECO:0000256" key="1">
    <source>
        <dbReference type="ARBA" id="ARBA00001954"/>
    </source>
</evidence>
<reference evidence="3 4" key="1">
    <citation type="submission" date="2024-02" db="EMBL/GenBank/DDBJ databases">
        <authorList>
            <person name="Daric V."/>
            <person name="Darras S."/>
        </authorList>
    </citation>
    <scope>NUCLEOTIDE SEQUENCE [LARGE SCALE GENOMIC DNA]</scope>
</reference>
<name>A0ABP0FBX9_CLALP</name>
<dbReference type="SUPFAM" id="SSF51197">
    <property type="entry name" value="Clavaminate synthase-like"/>
    <property type="match status" value="1"/>
</dbReference>
<dbReference type="EMBL" id="CAWYQH010000024">
    <property type="protein sequence ID" value="CAK8675742.1"/>
    <property type="molecule type" value="Genomic_DNA"/>
</dbReference>
<organism evidence="3 4">
    <name type="scientific">Clavelina lepadiformis</name>
    <name type="common">Light-bulb sea squirt</name>
    <name type="synonym">Ascidia lepadiformis</name>
    <dbReference type="NCBI Taxonomy" id="159417"/>
    <lineage>
        <taxon>Eukaryota</taxon>
        <taxon>Metazoa</taxon>
        <taxon>Chordata</taxon>
        <taxon>Tunicata</taxon>
        <taxon>Ascidiacea</taxon>
        <taxon>Aplousobranchia</taxon>
        <taxon>Clavelinidae</taxon>
        <taxon>Clavelina</taxon>
    </lineage>
</organism>
<dbReference type="Proteomes" id="UP001642483">
    <property type="component" value="Unassembled WGS sequence"/>
</dbReference>
<gene>
    <name evidence="3" type="ORF">CVLEPA_LOCUS5284</name>
</gene>
<dbReference type="InterPro" id="IPR037151">
    <property type="entry name" value="AlkB-like_sf"/>
</dbReference>
<comment type="cofactor">
    <cofactor evidence="1">
        <name>Fe(2+)</name>
        <dbReference type="ChEBI" id="CHEBI:29033"/>
    </cofactor>
</comment>
<proteinExistence type="predicted"/>
<protein>
    <recommendedName>
        <fullName evidence="2">Alpha-ketoglutarate-dependent dioxygenase AlkB-like domain-containing protein</fullName>
    </recommendedName>
</protein>
<dbReference type="PANTHER" id="PTHR21052">
    <property type="entry name" value="SPERMATOGENESIS ASSOCIATED 11-RELATED"/>
    <property type="match status" value="1"/>
</dbReference>
<dbReference type="Gene3D" id="2.60.120.590">
    <property type="entry name" value="Alpha-ketoglutarate-dependent dioxygenase AlkB-like"/>
    <property type="match status" value="1"/>
</dbReference>
<evidence type="ECO:0000259" key="2">
    <source>
        <dbReference type="Pfam" id="PF13532"/>
    </source>
</evidence>
<dbReference type="InterPro" id="IPR032870">
    <property type="entry name" value="ALKBH7-like"/>
</dbReference>
<dbReference type="InterPro" id="IPR027450">
    <property type="entry name" value="AlkB-like"/>
</dbReference>
<accession>A0ABP0FBX9</accession>
<keyword evidence="4" id="KW-1185">Reference proteome</keyword>
<sequence length="252" mass="28981">MFLTSKRLCFLCPQLKSSLANIRLGYNAVFVAIRNYKSCLECSIPAAEAVAVKDLNIVEDFITEEEEKCLIKEIEPKWRRLKYQSGHWDNAIQDYRETEISKWSRQSDSIINRIRSVAFKDSDLQKTLVHILDLSADGYIKPHVDSVKFCGGVIAGLSLLSPCIMKFVKEDEPNMWIKALLKQRSLYIMSNSIRYNYSHEVLKNKDSMINGEHITKDRRISIICRSEPSPDMNSENIFQNVVIPLELGDENT</sequence>
<comment type="caution">
    <text evidence="3">The sequence shown here is derived from an EMBL/GenBank/DDBJ whole genome shotgun (WGS) entry which is preliminary data.</text>
</comment>
<feature type="domain" description="Alpha-ketoglutarate-dependent dioxygenase AlkB-like" evidence="2">
    <location>
        <begin position="92"/>
        <end position="225"/>
    </location>
</feature>
<evidence type="ECO:0000313" key="4">
    <source>
        <dbReference type="Proteomes" id="UP001642483"/>
    </source>
</evidence>
<evidence type="ECO:0000313" key="3">
    <source>
        <dbReference type="EMBL" id="CAK8675742.1"/>
    </source>
</evidence>
<dbReference type="PANTHER" id="PTHR21052:SF0">
    <property type="entry name" value="ALPHA-KETOGLUTARATE-DEPENDENT DIOXYGENASE ALKB HOMOLOG 7, MITOCHONDRIAL"/>
    <property type="match status" value="1"/>
</dbReference>
<dbReference type="Pfam" id="PF13532">
    <property type="entry name" value="2OG-FeII_Oxy_2"/>
    <property type="match status" value="1"/>
</dbReference>